<dbReference type="AlphaFoldDB" id="A0A9P5YTV5"/>
<feature type="compositionally biased region" description="Basic and acidic residues" evidence="1">
    <location>
        <begin position="1"/>
        <end position="12"/>
    </location>
</feature>
<evidence type="ECO:0000256" key="1">
    <source>
        <dbReference type="SAM" id="MobiDB-lite"/>
    </source>
</evidence>
<accession>A0A9P5YTV5</accession>
<sequence length="112" mass="12278">MQSRGWKEETGRQETGMPTPRERPCSVLCPLFSSAKKLVASLSVMLVAFLALRGPKSDAPTLMRSGIELIASAAMLRGDDQHRILVGIIIMRWSLGSGLVRDPAKARYIIPD</sequence>
<organism evidence="2 3">
    <name type="scientific">Pholiota conissans</name>
    <dbReference type="NCBI Taxonomy" id="109636"/>
    <lineage>
        <taxon>Eukaryota</taxon>
        <taxon>Fungi</taxon>
        <taxon>Dikarya</taxon>
        <taxon>Basidiomycota</taxon>
        <taxon>Agaricomycotina</taxon>
        <taxon>Agaricomycetes</taxon>
        <taxon>Agaricomycetidae</taxon>
        <taxon>Agaricales</taxon>
        <taxon>Agaricineae</taxon>
        <taxon>Strophariaceae</taxon>
        <taxon>Pholiota</taxon>
    </lineage>
</organism>
<dbReference type="EMBL" id="MU155423">
    <property type="protein sequence ID" value="KAF9473690.1"/>
    <property type="molecule type" value="Genomic_DNA"/>
</dbReference>
<proteinExistence type="predicted"/>
<protein>
    <submittedName>
        <fullName evidence="2">Uncharacterized protein</fullName>
    </submittedName>
</protein>
<evidence type="ECO:0000313" key="2">
    <source>
        <dbReference type="EMBL" id="KAF9473690.1"/>
    </source>
</evidence>
<name>A0A9P5YTV5_9AGAR</name>
<dbReference type="Proteomes" id="UP000807469">
    <property type="component" value="Unassembled WGS sequence"/>
</dbReference>
<evidence type="ECO:0000313" key="3">
    <source>
        <dbReference type="Proteomes" id="UP000807469"/>
    </source>
</evidence>
<feature type="region of interest" description="Disordered" evidence="1">
    <location>
        <begin position="1"/>
        <end position="23"/>
    </location>
</feature>
<reference evidence="2" key="1">
    <citation type="submission" date="2020-11" db="EMBL/GenBank/DDBJ databases">
        <authorList>
            <consortium name="DOE Joint Genome Institute"/>
            <person name="Ahrendt S."/>
            <person name="Riley R."/>
            <person name="Andreopoulos W."/>
            <person name="Labutti K."/>
            <person name="Pangilinan J."/>
            <person name="Ruiz-Duenas F.J."/>
            <person name="Barrasa J.M."/>
            <person name="Sanchez-Garcia M."/>
            <person name="Camarero S."/>
            <person name="Miyauchi S."/>
            <person name="Serrano A."/>
            <person name="Linde D."/>
            <person name="Babiker R."/>
            <person name="Drula E."/>
            <person name="Ayuso-Fernandez I."/>
            <person name="Pacheco R."/>
            <person name="Padilla G."/>
            <person name="Ferreira P."/>
            <person name="Barriuso J."/>
            <person name="Kellner H."/>
            <person name="Castanera R."/>
            <person name="Alfaro M."/>
            <person name="Ramirez L."/>
            <person name="Pisabarro A.G."/>
            <person name="Kuo A."/>
            <person name="Tritt A."/>
            <person name="Lipzen A."/>
            <person name="He G."/>
            <person name="Yan M."/>
            <person name="Ng V."/>
            <person name="Cullen D."/>
            <person name="Martin F."/>
            <person name="Rosso M.-N."/>
            <person name="Henrissat B."/>
            <person name="Hibbett D."/>
            <person name="Martinez A.T."/>
            <person name="Grigoriev I.V."/>
        </authorList>
    </citation>
    <scope>NUCLEOTIDE SEQUENCE</scope>
    <source>
        <strain evidence="2">CIRM-BRFM 674</strain>
    </source>
</reference>
<keyword evidence="3" id="KW-1185">Reference proteome</keyword>
<comment type="caution">
    <text evidence="2">The sequence shown here is derived from an EMBL/GenBank/DDBJ whole genome shotgun (WGS) entry which is preliminary data.</text>
</comment>
<gene>
    <name evidence="2" type="ORF">BDN70DRAFT_899558</name>
</gene>